<evidence type="ECO:0000256" key="2">
    <source>
        <dbReference type="ARBA" id="ARBA00022801"/>
    </source>
</evidence>
<dbReference type="OrthoDB" id="9811121at2"/>
<gene>
    <name evidence="4" type="ORF">F8O03_10495</name>
</gene>
<evidence type="ECO:0000256" key="1">
    <source>
        <dbReference type="ARBA" id="ARBA00010613"/>
    </source>
</evidence>
<comment type="similarity">
    <text evidence="1">Belongs to the carbon-nitrogen hydrolase superfamily. NIT1/NIT2 family.</text>
</comment>
<keyword evidence="5" id="KW-1185">Reference proteome</keyword>
<dbReference type="PROSITE" id="PS01227">
    <property type="entry name" value="UPF0012"/>
    <property type="match status" value="1"/>
</dbReference>
<dbReference type="InterPro" id="IPR001110">
    <property type="entry name" value="UPF0012_CS"/>
</dbReference>
<accession>A0A7J5B1M0</accession>
<protein>
    <submittedName>
        <fullName evidence="4">Carbon-nitrogen hydrolase</fullName>
    </submittedName>
</protein>
<dbReference type="InterPro" id="IPR050345">
    <property type="entry name" value="Aliph_Amidase/BUP"/>
</dbReference>
<dbReference type="Pfam" id="PF00795">
    <property type="entry name" value="CN_hydrolase"/>
    <property type="match status" value="1"/>
</dbReference>
<dbReference type="RefSeq" id="WP_151423832.1">
    <property type="nucleotide sequence ID" value="NZ_WBJX01000003.1"/>
</dbReference>
<evidence type="ECO:0000313" key="4">
    <source>
        <dbReference type="EMBL" id="KAB1637639.1"/>
    </source>
</evidence>
<dbReference type="PANTHER" id="PTHR43674:SF2">
    <property type="entry name" value="BETA-UREIDOPROPIONASE"/>
    <property type="match status" value="1"/>
</dbReference>
<feature type="domain" description="CN hydrolase" evidence="3">
    <location>
        <begin position="2"/>
        <end position="256"/>
    </location>
</feature>
<proteinExistence type="inferred from homology"/>
<dbReference type="InterPro" id="IPR003010">
    <property type="entry name" value="C-N_Hydrolase"/>
</dbReference>
<dbReference type="PANTHER" id="PTHR43674">
    <property type="entry name" value="NITRILASE C965.09-RELATED"/>
    <property type="match status" value="1"/>
</dbReference>
<sequence>MALISVLQAQGTVGAIDDNLKALRSFAERAAGDGTDILVTPELFATGYAPAKVAAEDGSAIRERIAQIAADLRIAIVASTVEHTVERSAGFAANATTERRFISASLFGSDGNELTRYRKSNLFGGEEQEVFDLGDAPAEVIELAGLRVALAICYDIEFPEIARRAAVAGAEALLIPTAVPSTGDVEGGQPGHSYNAEVISTHMVPVRALENGLYIAYANHSGPGFTGLSTIASPYGNTLAMAGRDDAELLSAEFLSSEVAKAREVNTYLQDLRP</sequence>
<dbReference type="GO" id="GO:0050126">
    <property type="term" value="F:N-carbamoylputrescine amidase activity"/>
    <property type="evidence" value="ECO:0007669"/>
    <property type="project" value="TreeGrafter"/>
</dbReference>
<dbReference type="GO" id="GO:0033388">
    <property type="term" value="P:putrescine biosynthetic process from arginine"/>
    <property type="evidence" value="ECO:0007669"/>
    <property type="project" value="TreeGrafter"/>
</dbReference>
<dbReference type="AlphaFoldDB" id="A0A7J5B1M0"/>
<organism evidence="4 5">
    <name type="scientific">Pseudoclavibacter terrae</name>
    <dbReference type="NCBI Taxonomy" id="1530195"/>
    <lineage>
        <taxon>Bacteria</taxon>
        <taxon>Bacillati</taxon>
        <taxon>Actinomycetota</taxon>
        <taxon>Actinomycetes</taxon>
        <taxon>Micrococcales</taxon>
        <taxon>Microbacteriaceae</taxon>
        <taxon>Pseudoclavibacter</taxon>
    </lineage>
</organism>
<dbReference type="SUPFAM" id="SSF56317">
    <property type="entry name" value="Carbon-nitrogen hydrolase"/>
    <property type="match status" value="1"/>
</dbReference>
<reference evidence="4 5" key="1">
    <citation type="submission" date="2019-09" db="EMBL/GenBank/DDBJ databases">
        <title>Phylogeny of genus Pseudoclavibacter and closely related genus.</title>
        <authorList>
            <person name="Li Y."/>
        </authorList>
    </citation>
    <scope>NUCLEOTIDE SEQUENCE [LARGE SCALE GENOMIC DNA]</scope>
    <source>
        <strain evidence="4 5">THG-MD12</strain>
    </source>
</reference>
<dbReference type="Proteomes" id="UP000490386">
    <property type="component" value="Unassembled WGS sequence"/>
</dbReference>
<evidence type="ECO:0000259" key="3">
    <source>
        <dbReference type="PROSITE" id="PS50263"/>
    </source>
</evidence>
<name>A0A7J5B1M0_9MICO</name>
<comment type="caution">
    <text evidence="4">The sequence shown here is derived from an EMBL/GenBank/DDBJ whole genome shotgun (WGS) entry which is preliminary data.</text>
</comment>
<dbReference type="EMBL" id="WBJX01000003">
    <property type="protein sequence ID" value="KAB1637639.1"/>
    <property type="molecule type" value="Genomic_DNA"/>
</dbReference>
<dbReference type="InterPro" id="IPR036526">
    <property type="entry name" value="C-N_Hydrolase_sf"/>
</dbReference>
<dbReference type="PROSITE" id="PS50263">
    <property type="entry name" value="CN_HYDROLASE"/>
    <property type="match status" value="1"/>
</dbReference>
<keyword evidence="2 4" id="KW-0378">Hydrolase</keyword>
<dbReference type="Gene3D" id="3.60.110.10">
    <property type="entry name" value="Carbon-nitrogen hydrolase"/>
    <property type="match status" value="1"/>
</dbReference>
<evidence type="ECO:0000313" key="5">
    <source>
        <dbReference type="Proteomes" id="UP000490386"/>
    </source>
</evidence>